<organism evidence="3 4">
    <name type="scientific">Halomarina salina</name>
    <dbReference type="NCBI Taxonomy" id="1872699"/>
    <lineage>
        <taxon>Archaea</taxon>
        <taxon>Methanobacteriati</taxon>
        <taxon>Methanobacteriota</taxon>
        <taxon>Stenosarchaea group</taxon>
        <taxon>Halobacteria</taxon>
        <taxon>Halobacteriales</taxon>
        <taxon>Natronomonadaceae</taxon>
        <taxon>Halomarina</taxon>
    </lineage>
</organism>
<feature type="compositionally biased region" description="Basic and acidic residues" evidence="1">
    <location>
        <begin position="7"/>
        <end position="26"/>
    </location>
</feature>
<gene>
    <name evidence="3" type="ORF">ACFPYI_10445</name>
</gene>
<reference evidence="3 4" key="1">
    <citation type="journal article" date="2019" name="Int. J. Syst. Evol. Microbiol.">
        <title>The Global Catalogue of Microorganisms (GCM) 10K type strain sequencing project: providing services to taxonomists for standard genome sequencing and annotation.</title>
        <authorList>
            <consortium name="The Broad Institute Genomics Platform"/>
            <consortium name="The Broad Institute Genome Sequencing Center for Infectious Disease"/>
            <person name="Wu L."/>
            <person name="Ma J."/>
        </authorList>
    </citation>
    <scope>NUCLEOTIDE SEQUENCE [LARGE SCALE GENOMIC DNA]</scope>
    <source>
        <strain evidence="3 4">CGMCC 1.12543</strain>
    </source>
</reference>
<name>A0ABD5RMK3_9EURY</name>
<feature type="domain" description="DUF7130" evidence="2">
    <location>
        <begin position="15"/>
        <end position="94"/>
    </location>
</feature>
<protein>
    <submittedName>
        <fullName evidence="3">Rubredoxin-like domain-containing protein</fullName>
    </submittedName>
</protein>
<evidence type="ECO:0000313" key="3">
    <source>
        <dbReference type="EMBL" id="MFC5971750.1"/>
    </source>
</evidence>
<evidence type="ECO:0000313" key="4">
    <source>
        <dbReference type="Proteomes" id="UP001596099"/>
    </source>
</evidence>
<dbReference type="RefSeq" id="WP_247414635.1">
    <property type="nucleotide sequence ID" value="NZ_JALLGW010000001.1"/>
</dbReference>
<dbReference type="Pfam" id="PF23458">
    <property type="entry name" value="DUF7130"/>
    <property type="match status" value="1"/>
</dbReference>
<evidence type="ECO:0000259" key="2">
    <source>
        <dbReference type="Pfam" id="PF23458"/>
    </source>
</evidence>
<dbReference type="EMBL" id="JBHSQH010000001">
    <property type="protein sequence ID" value="MFC5971750.1"/>
    <property type="molecule type" value="Genomic_DNA"/>
</dbReference>
<dbReference type="SUPFAM" id="SSF57802">
    <property type="entry name" value="Rubredoxin-like"/>
    <property type="match status" value="1"/>
</dbReference>
<feature type="region of interest" description="Disordered" evidence="1">
    <location>
        <begin position="1"/>
        <end position="26"/>
    </location>
</feature>
<sequence length="94" mass="10506">MVGGTNQHEERTVRTGEPIFDRDGDRLGHVHSVDDGGFYVSHGDRALHERVTRGQDELVWRCLDCGAMGRIDAIPDGCPDCGASREALYYWTED</sequence>
<proteinExistence type="predicted"/>
<keyword evidence="4" id="KW-1185">Reference proteome</keyword>
<dbReference type="Proteomes" id="UP001596099">
    <property type="component" value="Unassembled WGS sequence"/>
</dbReference>
<dbReference type="InterPro" id="IPR055554">
    <property type="entry name" value="DUF7130"/>
</dbReference>
<evidence type="ECO:0000256" key="1">
    <source>
        <dbReference type="SAM" id="MobiDB-lite"/>
    </source>
</evidence>
<dbReference type="AlphaFoldDB" id="A0ABD5RMK3"/>
<accession>A0ABD5RMK3</accession>
<comment type="caution">
    <text evidence="3">The sequence shown here is derived from an EMBL/GenBank/DDBJ whole genome shotgun (WGS) entry which is preliminary data.</text>
</comment>